<keyword evidence="2" id="KW-0521">NADP</keyword>
<protein>
    <recommendedName>
        <fullName evidence="3">NmrA-like domain-containing protein</fullName>
    </recommendedName>
</protein>
<comment type="similarity">
    <text evidence="1">Belongs to the NmrA-type oxidoreductase family.</text>
</comment>
<evidence type="ECO:0000256" key="1">
    <source>
        <dbReference type="ARBA" id="ARBA00006328"/>
    </source>
</evidence>
<dbReference type="InterPro" id="IPR036291">
    <property type="entry name" value="NAD(P)-bd_dom_sf"/>
</dbReference>
<reference evidence="4 5" key="1">
    <citation type="submission" date="2017-04" db="EMBL/GenBank/DDBJ databases">
        <title>Genome Sequence of the Model Brown-Rot Fungus Postia placenta SB12.</title>
        <authorList>
            <consortium name="DOE Joint Genome Institute"/>
            <person name="Gaskell J."/>
            <person name="Kersten P."/>
            <person name="Larrondo L.F."/>
            <person name="Canessa P."/>
            <person name="Martinez D."/>
            <person name="Hibbett D."/>
            <person name="Schmoll M."/>
            <person name="Kubicek C.P."/>
            <person name="Martinez A.T."/>
            <person name="Yadav J."/>
            <person name="Master E."/>
            <person name="Magnuson J.K."/>
            <person name="James T."/>
            <person name="Yaver D."/>
            <person name="Berka R."/>
            <person name="Labutti K."/>
            <person name="Lipzen A."/>
            <person name="Aerts A."/>
            <person name="Barry K."/>
            <person name="Henrissat B."/>
            <person name="Blanchette R."/>
            <person name="Grigoriev I."/>
            <person name="Cullen D."/>
        </authorList>
    </citation>
    <scope>NUCLEOTIDE SEQUENCE [LARGE SCALE GENOMIC DNA]</scope>
    <source>
        <strain evidence="4 5">MAD-698-R-SB12</strain>
    </source>
</reference>
<evidence type="ECO:0000313" key="5">
    <source>
        <dbReference type="Proteomes" id="UP000194127"/>
    </source>
</evidence>
<evidence type="ECO:0000259" key="3">
    <source>
        <dbReference type="Pfam" id="PF05368"/>
    </source>
</evidence>
<accession>A0A1X6MM80</accession>
<dbReference type="EMBL" id="KZ110607">
    <property type="protein sequence ID" value="OSX57547.1"/>
    <property type="molecule type" value="Genomic_DNA"/>
</dbReference>
<dbReference type="OrthoDB" id="300709at2759"/>
<dbReference type="GO" id="GO:0005634">
    <property type="term" value="C:nucleus"/>
    <property type="evidence" value="ECO:0007669"/>
    <property type="project" value="TreeGrafter"/>
</dbReference>
<name>A0A1X6MM80_9APHY</name>
<feature type="domain" description="NmrA-like" evidence="3">
    <location>
        <begin position="7"/>
        <end position="89"/>
    </location>
</feature>
<proteinExistence type="inferred from homology"/>
<dbReference type="SUPFAM" id="SSF51735">
    <property type="entry name" value="NAD(P)-binding Rossmann-fold domains"/>
    <property type="match status" value="1"/>
</dbReference>
<dbReference type="Proteomes" id="UP000194127">
    <property type="component" value="Unassembled WGS sequence"/>
</dbReference>
<dbReference type="PANTHER" id="PTHR42748:SF14">
    <property type="entry name" value="SNOAL-LIKE DOMAIN-CONTAINING PROTEIN"/>
    <property type="match status" value="1"/>
</dbReference>
<sequence length="275" mass="32022">MFAPVSQREDGTVIFATPMGDRSMPMVALSDIGFFARHVFDNRATTSRAELKIASDMVSWEYLRKNFEKVTGKNAEVLYLSIEEWFDNLGTDWRQDQPIAAAGKVGVDTISWKDNMRAWWTMYHDGILKRDLDWIRRVNPNGHTLESWMREHKYGERLWERGTVLKNVEERMAQMTPKESKLEEMSILEKVDYRLNQSYLVERAQKEFGVSYMSDSMINGRIKEATGIAEFVASTFVCGSRERRCRPRQIDKYRDIGVDYILYMAAVNNIEILKG</sequence>
<organism evidence="4 5">
    <name type="scientific">Postia placenta MAD-698-R-SB12</name>
    <dbReference type="NCBI Taxonomy" id="670580"/>
    <lineage>
        <taxon>Eukaryota</taxon>
        <taxon>Fungi</taxon>
        <taxon>Dikarya</taxon>
        <taxon>Basidiomycota</taxon>
        <taxon>Agaricomycotina</taxon>
        <taxon>Agaricomycetes</taxon>
        <taxon>Polyporales</taxon>
        <taxon>Adustoporiaceae</taxon>
        <taxon>Rhodonia</taxon>
    </lineage>
</organism>
<dbReference type="PANTHER" id="PTHR42748">
    <property type="entry name" value="NITROGEN METABOLITE REPRESSION PROTEIN NMRA FAMILY MEMBER"/>
    <property type="match status" value="1"/>
</dbReference>
<dbReference type="RefSeq" id="XP_024334341.1">
    <property type="nucleotide sequence ID" value="XM_024487025.1"/>
</dbReference>
<dbReference type="STRING" id="670580.A0A1X6MM80"/>
<dbReference type="GeneID" id="36331974"/>
<dbReference type="AlphaFoldDB" id="A0A1X6MM80"/>
<evidence type="ECO:0000256" key="2">
    <source>
        <dbReference type="ARBA" id="ARBA00022857"/>
    </source>
</evidence>
<dbReference type="InterPro" id="IPR008030">
    <property type="entry name" value="NmrA-like"/>
</dbReference>
<gene>
    <name evidence="4" type="ORF">POSPLADRAFT_1156063</name>
</gene>
<keyword evidence="5" id="KW-1185">Reference proteome</keyword>
<dbReference type="InterPro" id="IPR051164">
    <property type="entry name" value="NmrA-like_oxidored"/>
</dbReference>
<dbReference type="Gene3D" id="3.90.25.10">
    <property type="entry name" value="UDP-galactose 4-epimerase, domain 1"/>
    <property type="match status" value="1"/>
</dbReference>
<evidence type="ECO:0000313" key="4">
    <source>
        <dbReference type="EMBL" id="OSX57547.1"/>
    </source>
</evidence>
<dbReference type="Pfam" id="PF05368">
    <property type="entry name" value="NmrA"/>
    <property type="match status" value="1"/>
</dbReference>
<dbReference type="Gene3D" id="3.40.50.720">
    <property type="entry name" value="NAD(P)-binding Rossmann-like Domain"/>
    <property type="match status" value="1"/>
</dbReference>